<dbReference type="AlphaFoldDB" id="A0AAJ7E7Z1"/>
<dbReference type="GeneID" id="106116957"/>
<evidence type="ECO:0000313" key="2">
    <source>
        <dbReference type="RefSeq" id="XP_013166473.1"/>
    </source>
</evidence>
<reference evidence="2" key="1">
    <citation type="submission" date="2025-08" db="UniProtKB">
        <authorList>
            <consortium name="RefSeq"/>
        </authorList>
    </citation>
    <scope>IDENTIFICATION</scope>
</reference>
<feature type="region of interest" description="Disordered" evidence="1">
    <location>
        <begin position="80"/>
        <end position="105"/>
    </location>
</feature>
<evidence type="ECO:0000256" key="1">
    <source>
        <dbReference type="SAM" id="MobiDB-lite"/>
    </source>
</evidence>
<gene>
    <name evidence="2" type="primary">LOC106116957</name>
</gene>
<proteinExistence type="predicted"/>
<dbReference type="KEGG" id="pxu:106116957"/>
<dbReference type="Proteomes" id="UP000694872">
    <property type="component" value="Unplaced"/>
</dbReference>
<dbReference type="RefSeq" id="XP_013166473.1">
    <property type="nucleotide sequence ID" value="XM_013311019.1"/>
</dbReference>
<sequence>MDLRRQRSNTRQERDHLSRDSTERGNRRHATDSRLVRYENDARLSANTINRENRKLSLSMDRVDMRDRRNPQARINVRRSMESKARFVAERPETRRHQEEQSSRLDVSRLRSLSDLEARVSRRIDDTVRSTNLQRTRMTREIQYTRSIEQNMESRVFREREHSRRSLHREVAYAPEEIRSVRHSSERIFVARDLQQNERHETELFRNLNTERTNVRRNFNELSQRTSDRIENYRIVRDMSRFDERRNVKSRFTSYPTEQRENRRNDERRFMQNENRLRDFQSRENIRQEHSVSDVTQRTRIIRELSEKIRKSADEGIIRSVSERGIPGGRISKMERTNNRDSIVRKTSERVKSIEKRQDFRTVRRNERDLSRSIRLDLRQNDLKSINRQVRSYRVDTDSRSKLEGQLNNILTLGTNDKRNAMDNDQRKEDGSYILNWQHFFYIIQGLYLCSVLLHVHINDTKSKIISRNFGWWKSMYGLKLD</sequence>
<feature type="region of interest" description="Disordered" evidence="1">
    <location>
        <begin position="1"/>
        <end position="34"/>
    </location>
</feature>
<protein>
    <submittedName>
        <fullName evidence="2">Flagellar attachment zone protein 1-like</fullName>
    </submittedName>
</protein>
<name>A0AAJ7E7Z1_PAPXU</name>
<organism evidence="2">
    <name type="scientific">Papilio xuthus</name>
    <name type="common">Asian swallowtail butterfly</name>
    <dbReference type="NCBI Taxonomy" id="66420"/>
    <lineage>
        <taxon>Eukaryota</taxon>
        <taxon>Metazoa</taxon>
        <taxon>Ecdysozoa</taxon>
        <taxon>Arthropoda</taxon>
        <taxon>Hexapoda</taxon>
        <taxon>Insecta</taxon>
        <taxon>Pterygota</taxon>
        <taxon>Neoptera</taxon>
        <taxon>Endopterygota</taxon>
        <taxon>Lepidoptera</taxon>
        <taxon>Glossata</taxon>
        <taxon>Ditrysia</taxon>
        <taxon>Papilionoidea</taxon>
        <taxon>Papilionidae</taxon>
        <taxon>Papilioninae</taxon>
        <taxon>Papilio</taxon>
    </lineage>
</organism>
<accession>A0AAJ7E7Z1</accession>